<dbReference type="PANTHER" id="PTHR33909">
    <property type="entry name" value="SEC TRANSLOCON ACCESSORY COMPLEX SUBUNIT YAJC"/>
    <property type="match status" value="1"/>
</dbReference>
<dbReference type="HOGENOM" id="CLU_116157_5_2_10"/>
<dbReference type="PANTHER" id="PTHR33909:SF1">
    <property type="entry name" value="SEC TRANSLOCON ACCESSORY COMPLEX SUBUNIT YAJC"/>
    <property type="match status" value="1"/>
</dbReference>
<evidence type="ECO:0000256" key="5">
    <source>
        <dbReference type="ARBA" id="ARBA00022475"/>
    </source>
</evidence>
<organism evidence="12 13">
    <name type="scientific">Bacteroides coprosuis DSM 18011</name>
    <dbReference type="NCBI Taxonomy" id="679937"/>
    <lineage>
        <taxon>Bacteria</taxon>
        <taxon>Pseudomonadati</taxon>
        <taxon>Bacteroidota</taxon>
        <taxon>Bacteroidia</taxon>
        <taxon>Bacteroidales</taxon>
        <taxon>Bacteroidaceae</taxon>
        <taxon>Bacteroides</taxon>
    </lineage>
</organism>
<name>F3ZNI4_9BACE</name>
<dbReference type="PRINTS" id="PR01853">
    <property type="entry name" value="YAJCTRNLCASE"/>
</dbReference>
<dbReference type="STRING" id="679937.Bcop_2366"/>
<keyword evidence="8 11" id="KW-1133">Transmembrane helix</keyword>
<comment type="subcellular location">
    <subcellularLocation>
        <location evidence="1">Cell membrane</location>
        <topology evidence="1">Single-pass membrane protein</topology>
    </subcellularLocation>
</comment>
<comment type="similarity">
    <text evidence="2">Belongs to the YajC family.</text>
</comment>
<keyword evidence="9" id="KW-0811">Translocation</keyword>
<dbReference type="OrthoDB" id="9800132at2"/>
<dbReference type="InterPro" id="IPR003849">
    <property type="entry name" value="Preprotein_translocase_YajC"/>
</dbReference>
<keyword evidence="7" id="KW-0653">Protein transport</keyword>
<evidence type="ECO:0000313" key="13">
    <source>
        <dbReference type="Proteomes" id="UP000018439"/>
    </source>
</evidence>
<dbReference type="EMBL" id="CM001167">
    <property type="protein sequence ID" value="EGJ72519.1"/>
    <property type="molecule type" value="Genomic_DNA"/>
</dbReference>
<evidence type="ECO:0000256" key="1">
    <source>
        <dbReference type="ARBA" id="ARBA00004162"/>
    </source>
</evidence>
<dbReference type="NCBIfam" id="TIGR00739">
    <property type="entry name" value="yajC"/>
    <property type="match status" value="1"/>
</dbReference>
<keyword evidence="6 11" id="KW-0812">Transmembrane</keyword>
<sequence length="104" mass="11634">MNLINVLLQAAPGQSSMPMWIMLGAMFLIIYFFMIRPQNKKQKEISNFRKTLEVNQEVITAGGIYGTIKHIEGQTVELQIANGVKILIDVNSIFAKPAATPEKK</sequence>
<accession>F3ZNI4</accession>
<dbReference type="Pfam" id="PF02699">
    <property type="entry name" value="YajC"/>
    <property type="match status" value="1"/>
</dbReference>
<dbReference type="eggNOG" id="COG1862">
    <property type="taxonomic scope" value="Bacteria"/>
</dbReference>
<dbReference type="AlphaFoldDB" id="F3ZNI4"/>
<evidence type="ECO:0000256" key="10">
    <source>
        <dbReference type="ARBA" id="ARBA00023136"/>
    </source>
</evidence>
<evidence type="ECO:0000256" key="2">
    <source>
        <dbReference type="ARBA" id="ARBA00006742"/>
    </source>
</evidence>
<dbReference type="SMART" id="SM01323">
    <property type="entry name" value="YajC"/>
    <property type="match status" value="1"/>
</dbReference>
<evidence type="ECO:0000256" key="3">
    <source>
        <dbReference type="ARBA" id="ARBA00014962"/>
    </source>
</evidence>
<gene>
    <name evidence="12" type="ORF">Bcop_2366</name>
</gene>
<proteinExistence type="inferred from homology"/>
<evidence type="ECO:0000256" key="6">
    <source>
        <dbReference type="ARBA" id="ARBA00022692"/>
    </source>
</evidence>
<keyword evidence="13" id="KW-1185">Reference proteome</keyword>
<evidence type="ECO:0000313" key="12">
    <source>
        <dbReference type="EMBL" id="EGJ72519.1"/>
    </source>
</evidence>
<dbReference type="Proteomes" id="UP000018439">
    <property type="component" value="Chromosome"/>
</dbReference>
<keyword evidence="5" id="KW-1003">Cell membrane</keyword>
<dbReference type="GO" id="GO:0005886">
    <property type="term" value="C:plasma membrane"/>
    <property type="evidence" value="ECO:0007669"/>
    <property type="project" value="UniProtKB-SubCell"/>
</dbReference>
<feature type="transmembrane region" description="Helical" evidence="11">
    <location>
        <begin position="17"/>
        <end position="35"/>
    </location>
</feature>
<evidence type="ECO:0000256" key="4">
    <source>
        <dbReference type="ARBA" id="ARBA00022448"/>
    </source>
</evidence>
<evidence type="ECO:0000256" key="7">
    <source>
        <dbReference type="ARBA" id="ARBA00022927"/>
    </source>
</evidence>
<dbReference type="GO" id="GO:0015031">
    <property type="term" value="P:protein transport"/>
    <property type="evidence" value="ECO:0007669"/>
    <property type="project" value="UniProtKB-KW"/>
</dbReference>
<keyword evidence="10 11" id="KW-0472">Membrane</keyword>
<reference evidence="12 13" key="1">
    <citation type="journal article" date="2011" name="Stand. Genomic Sci.">
        <title>Non-contiguous finished genome sequence of Bacteroides coprosuis type strain (PC139).</title>
        <authorList>
            <person name="Land M."/>
            <person name="Held B."/>
            <person name="Gronow S."/>
            <person name="Abt B."/>
            <person name="Lucas S."/>
            <person name="Del Rio T.G."/>
            <person name="Nolan M."/>
            <person name="Tice H."/>
            <person name="Cheng J.F."/>
            <person name="Pitluck S."/>
            <person name="Liolios K."/>
            <person name="Pagani I."/>
            <person name="Ivanova N."/>
            <person name="Mavromatis K."/>
            <person name="Mikhailova N."/>
            <person name="Pati A."/>
            <person name="Tapia R."/>
            <person name="Han C."/>
            <person name="Goodwin L."/>
            <person name="Chen A."/>
            <person name="Palaniappan K."/>
            <person name="Hauser L."/>
            <person name="Brambilla E.M."/>
            <person name="Rohde M."/>
            <person name="Goker M."/>
            <person name="Detter J.C."/>
            <person name="Woyke T."/>
            <person name="Bristow J."/>
            <person name="Eisen J.A."/>
            <person name="Markowitz V."/>
            <person name="Hugenholtz P."/>
            <person name="Kyrpides N.C."/>
            <person name="Klenk H.P."/>
            <person name="Lapidus A."/>
        </authorList>
    </citation>
    <scope>NUCLEOTIDE SEQUENCE</scope>
    <source>
        <strain evidence="12 13">DSM 18011</strain>
    </source>
</reference>
<keyword evidence="4" id="KW-0813">Transport</keyword>
<evidence type="ECO:0000256" key="9">
    <source>
        <dbReference type="ARBA" id="ARBA00023010"/>
    </source>
</evidence>
<evidence type="ECO:0000256" key="8">
    <source>
        <dbReference type="ARBA" id="ARBA00022989"/>
    </source>
</evidence>
<protein>
    <recommendedName>
        <fullName evidence="3">Sec translocon accessory complex subunit YajC</fullName>
    </recommendedName>
</protein>
<evidence type="ECO:0000256" key="11">
    <source>
        <dbReference type="SAM" id="Phobius"/>
    </source>
</evidence>